<evidence type="ECO:0000313" key="13">
    <source>
        <dbReference type="Proteomes" id="UP000694846"/>
    </source>
</evidence>
<dbReference type="InterPro" id="IPR057573">
    <property type="entry name" value="NOL9_N"/>
</dbReference>
<dbReference type="Proteomes" id="UP000694846">
    <property type="component" value="Unplaced"/>
</dbReference>
<evidence type="ECO:0000256" key="7">
    <source>
        <dbReference type="ARBA" id="ARBA00022840"/>
    </source>
</evidence>
<comment type="similarity">
    <text evidence="2">Belongs to the Clp1 family. NOL9/GRC3 subfamily.</text>
</comment>
<dbReference type="Pfam" id="PF24419">
    <property type="entry name" value="Cupin_NOL9"/>
    <property type="match status" value="1"/>
</dbReference>
<proteinExistence type="inferred from homology"/>
<evidence type="ECO:0000256" key="2">
    <source>
        <dbReference type="ARBA" id="ARBA00011003"/>
    </source>
</evidence>
<evidence type="ECO:0000313" key="14">
    <source>
        <dbReference type="RefSeq" id="XP_025424705.1"/>
    </source>
</evidence>
<evidence type="ECO:0000256" key="3">
    <source>
        <dbReference type="ARBA" id="ARBA00022552"/>
    </source>
</evidence>
<keyword evidence="5" id="KW-0547">Nucleotide-binding</keyword>
<evidence type="ECO:0000259" key="12">
    <source>
        <dbReference type="Pfam" id="PF25467"/>
    </source>
</evidence>
<dbReference type="GO" id="GO:0000448">
    <property type="term" value="P:cleavage in ITS2 between 5.8S rRNA and LSU-rRNA of tricistronic rRNA transcript (SSU-rRNA, 5.8S rRNA, LSU-rRNA)"/>
    <property type="evidence" value="ECO:0007669"/>
    <property type="project" value="TreeGrafter"/>
</dbReference>
<dbReference type="GO" id="GO:0005524">
    <property type="term" value="F:ATP binding"/>
    <property type="evidence" value="ECO:0007669"/>
    <property type="project" value="UniProtKB-KW"/>
</dbReference>
<evidence type="ECO:0000256" key="6">
    <source>
        <dbReference type="ARBA" id="ARBA00022777"/>
    </source>
</evidence>
<dbReference type="PANTHER" id="PTHR12755">
    <property type="entry name" value="CLEAVAGE/POLYADENYLATION FACTOR IA SUBUNIT CLP1P"/>
    <property type="match status" value="1"/>
</dbReference>
<keyword evidence="8" id="KW-0539">Nucleus</keyword>
<dbReference type="InterPro" id="IPR032319">
    <property type="entry name" value="CLP1_P"/>
</dbReference>
<dbReference type="PANTHER" id="PTHR12755:SF3">
    <property type="entry name" value="POLYNUCLEOTIDE 5'-HYDROXYL-KINASE NOL9"/>
    <property type="match status" value="1"/>
</dbReference>
<evidence type="ECO:0000259" key="10">
    <source>
        <dbReference type="Pfam" id="PF16575"/>
    </source>
</evidence>
<dbReference type="InterPro" id="IPR027417">
    <property type="entry name" value="P-loop_NTPase"/>
</dbReference>
<dbReference type="Pfam" id="PF16575">
    <property type="entry name" value="CLP1_P"/>
    <property type="match status" value="1"/>
</dbReference>
<evidence type="ECO:0000256" key="5">
    <source>
        <dbReference type="ARBA" id="ARBA00022741"/>
    </source>
</evidence>
<dbReference type="GeneID" id="112693731"/>
<keyword evidence="4" id="KW-0808">Transferase</keyword>
<protein>
    <recommendedName>
        <fullName evidence="9">Polynucleotide 5'-hydroxyl-kinase NOL9</fullName>
    </recommendedName>
</protein>
<evidence type="ECO:0000256" key="4">
    <source>
        <dbReference type="ARBA" id="ARBA00022679"/>
    </source>
</evidence>
<keyword evidence="3" id="KW-0698">rRNA processing</keyword>
<feature type="domain" description="Clp1 P-loop" evidence="10">
    <location>
        <begin position="174"/>
        <end position="317"/>
    </location>
</feature>
<dbReference type="InterPro" id="IPR057570">
    <property type="entry name" value="NOL9_C"/>
</dbReference>
<dbReference type="SUPFAM" id="SSF52540">
    <property type="entry name" value="P-loop containing nucleoside triphosphate hydrolases"/>
    <property type="match status" value="1"/>
</dbReference>
<organism evidence="13 14">
    <name type="scientific">Sipha flava</name>
    <name type="common">yellow sugarcane aphid</name>
    <dbReference type="NCBI Taxonomy" id="143950"/>
    <lineage>
        <taxon>Eukaryota</taxon>
        <taxon>Metazoa</taxon>
        <taxon>Ecdysozoa</taxon>
        <taxon>Arthropoda</taxon>
        <taxon>Hexapoda</taxon>
        <taxon>Insecta</taxon>
        <taxon>Pterygota</taxon>
        <taxon>Neoptera</taxon>
        <taxon>Paraneoptera</taxon>
        <taxon>Hemiptera</taxon>
        <taxon>Sternorrhyncha</taxon>
        <taxon>Aphidomorpha</taxon>
        <taxon>Aphidoidea</taxon>
        <taxon>Aphididae</taxon>
        <taxon>Sipha</taxon>
    </lineage>
</organism>
<reference evidence="14" key="1">
    <citation type="submission" date="2025-08" db="UniProtKB">
        <authorList>
            <consortium name="RefSeq"/>
        </authorList>
    </citation>
    <scope>IDENTIFICATION</scope>
    <source>
        <tissue evidence="14">Whole body</tissue>
    </source>
</reference>
<dbReference type="InterPro" id="IPR045116">
    <property type="entry name" value="Clp1/Grc3"/>
</dbReference>
<evidence type="ECO:0000256" key="8">
    <source>
        <dbReference type="ARBA" id="ARBA00023242"/>
    </source>
</evidence>
<keyword evidence="6" id="KW-0418">Kinase</keyword>
<comment type="subcellular location">
    <subcellularLocation>
        <location evidence="1">Nucleus</location>
        <location evidence="1">Nucleolus</location>
    </subcellularLocation>
</comment>
<dbReference type="RefSeq" id="XP_025424705.1">
    <property type="nucleotide sequence ID" value="XM_025568920.1"/>
</dbReference>
<keyword evidence="7" id="KW-0067">ATP-binding</keyword>
<dbReference type="GO" id="GO:0051731">
    <property type="term" value="F:polynucleotide 5'-hydroxyl-kinase activity"/>
    <property type="evidence" value="ECO:0007669"/>
    <property type="project" value="InterPro"/>
</dbReference>
<accession>A0A8B8GNX7</accession>
<dbReference type="Pfam" id="PF25467">
    <property type="entry name" value="NOL9_C"/>
    <property type="match status" value="1"/>
</dbReference>
<evidence type="ECO:0000256" key="9">
    <source>
        <dbReference type="ARBA" id="ARBA00071212"/>
    </source>
</evidence>
<feature type="domain" description="NOL9 N-terminal" evidence="11">
    <location>
        <begin position="14"/>
        <end position="78"/>
    </location>
</feature>
<name>A0A8B8GNX7_9HEMI</name>
<sequence>MKEIFQLPDTLPLFYKSNGSDQVLLEFNGEDVLHIIGVVDVRVVEGTIELWGFTMKADSPPITIYSSGLLGLISISSADGQKAIVVIEKSAHTSKWKTFMNEYIPNFNIFDVIGTRLTPPKLLLELEDQLGCWFDLSKLPMSHQRLITDEQWQGFSDELLDRPINQPIKILLAGFKNSGKSTMMRYLINKCLRKWDKILVLDLDIGQSELFIPRCISAFIIDTPLLGPNFTHLKQPFKSYFFESNDVMTNVPFYYEIVKKIVNDLKALDSHQMPCFINTMGFVEGPGLEILSILISIIKPSDVIQMKFNEKQELNLHSENINEKTKSALSYDLWYFTSIVKNKLAKAPYLPKFDKKLRQELIITSYLSKCLESTDIYFNDVVPYKINIQNIKVQINNIDEVLTQDESLEVINANVIALCISNNINLNECVGFGVVRNINKSTGDIFVITPVAPNLLKYVNQFNLGNINLPYTFYTKGTQISKFVSVKQDNIFNEDVTRHYKVMS</sequence>
<gene>
    <name evidence="14" type="primary">LOC112693731</name>
</gene>
<dbReference type="Gene3D" id="3.40.50.300">
    <property type="entry name" value="P-loop containing nucleotide triphosphate hydrolases"/>
    <property type="match status" value="1"/>
</dbReference>
<feature type="domain" description="NOL9 C-terminal" evidence="12">
    <location>
        <begin position="380"/>
        <end position="470"/>
    </location>
</feature>
<dbReference type="OrthoDB" id="2405412at2759"/>
<evidence type="ECO:0000259" key="11">
    <source>
        <dbReference type="Pfam" id="PF24419"/>
    </source>
</evidence>
<dbReference type="GO" id="GO:0005730">
    <property type="term" value="C:nucleolus"/>
    <property type="evidence" value="ECO:0007669"/>
    <property type="project" value="UniProtKB-SubCell"/>
</dbReference>
<evidence type="ECO:0000256" key="1">
    <source>
        <dbReference type="ARBA" id="ARBA00004604"/>
    </source>
</evidence>
<dbReference type="AlphaFoldDB" id="A0A8B8GNX7"/>
<keyword evidence="13" id="KW-1185">Reference proteome</keyword>